<dbReference type="PROSITE" id="PS50157">
    <property type="entry name" value="ZINC_FINGER_C2H2_2"/>
    <property type="match status" value="5"/>
</dbReference>
<evidence type="ECO:0000259" key="7">
    <source>
        <dbReference type="PROSITE" id="PS50157"/>
    </source>
</evidence>
<feature type="domain" description="C2H2-type" evidence="7">
    <location>
        <begin position="214"/>
        <end position="241"/>
    </location>
</feature>
<evidence type="ECO:0000256" key="5">
    <source>
        <dbReference type="PROSITE-ProRule" id="PRU00042"/>
    </source>
</evidence>
<accession>A0A3S5CH95</accession>
<dbReference type="Pfam" id="PF13912">
    <property type="entry name" value="zf-C2H2_6"/>
    <property type="match status" value="1"/>
</dbReference>
<dbReference type="FunFam" id="3.30.160.60:FF:000072">
    <property type="entry name" value="zinc finger protein 143 isoform X1"/>
    <property type="match status" value="1"/>
</dbReference>
<keyword evidence="2" id="KW-0677">Repeat</keyword>
<evidence type="ECO:0000256" key="6">
    <source>
        <dbReference type="SAM" id="MobiDB-lite"/>
    </source>
</evidence>
<evidence type="ECO:0000313" key="9">
    <source>
        <dbReference type="Proteomes" id="UP000784294"/>
    </source>
</evidence>
<feature type="region of interest" description="Disordered" evidence="6">
    <location>
        <begin position="1"/>
        <end position="38"/>
    </location>
</feature>
<keyword evidence="4" id="KW-0862">Zinc</keyword>
<dbReference type="SUPFAM" id="SSF57667">
    <property type="entry name" value="beta-beta-alpha zinc fingers"/>
    <property type="match status" value="2"/>
</dbReference>
<dbReference type="SMART" id="SM00355">
    <property type="entry name" value="ZnF_C2H2"/>
    <property type="match status" value="5"/>
</dbReference>
<evidence type="ECO:0000256" key="2">
    <source>
        <dbReference type="ARBA" id="ARBA00022737"/>
    </source>
</evidence>
<keyword evidence="1" id="KW-0479">Metal-binding</keyword>
<evidence type="ECO:0000256" key="4">
    <source>
        <dbReference type="ARBA" id="ARBA00022833"/>
    </source>
</evidence>
<protein>
    <recommendedName>
        <fullName evidence="7">C2H2-type domain-containing protein</fullName>
    </recommendedName>
</protein>
<feature type="domain" description="C2H2-type" evidence="7">
    <location>
        <begin position="81"/>
        <end position="109"/>
    </location>
</feature>
<evidence type="ECO:0000256" key="3">
    <source>
        <dbReference type="ARBA" id="ARBA00022771"/>
    </source>
</evidence>
<name>A0A3S5CH95_9PLAT</name>
<keyword evidence="3 5" id="KW-0863">Zinc-finger</keyword>
<dbReference type="Gene3D" id="3.30.160.60">
    <property type="entry name" value="Classic Zinc Finger"/>
    <property type="match status" value="4"/>
</dbReference>
<reference evidence="8" key="1">
    <citation type="submission" date="2018-11" db="EMBL/GenBank/DDBJ databases">
        <authorList>
            <consortium name="Pathogen Informatics"/>
        </authorList>
    </citation>
    <scope>NUCLEOTIDE SEQUENCE</scope>
</reference>
<dbReference type="InterPro" id="IPR013087">
    <property type="entry name" value="Znf_C2H2_type"/>
</dbReference>
<feature type="domain" description="C2H2-type" evidence="7">
    <location>
        <begin position="186"/>
        <end position="213"/>
    </location>
</feature>
<evidence type="ECO:0000313" key="8">
    <source>
        <dbReference type="EMBL" id="VEL08228.1"/>
    </source>
</evidence>
<evidence type="ECO:0000256" key="1">
    <source>
        <dbReference type="ARBA" id="ARBA00022723"/>
    </source>
</evidence>
<dbReference type="Proteomes" id="UP000784294">
    <property type="component" value="Unassembled WGS sequence"/>
</dbReference>
<dbReference type="PROSITE" id="PS00028">
    <property type="entry name" value="ZINC_FINGER_C2H2_1"/>
    <property type="match status" value="5"/>
</dbReference>
<feature type="domain" description="C2H2-type" evidence="7">
    <location>
        <begin position="130"/>
        <end position="157"/>
    </location>
</feature>
<organism evidence="8 9">
    <name type="scientific">Protopolystoma xenopodis</name>
    <dbReference type="NCBI Taxonomy" id="117903"/>
    <lineage>
        <taxon>Eukaryota</taxon>
        <taxon>Metazoa</taxon>
        <taxon>Spiralia</taxon>
        <taxon>Lophotrochozoa</taxon>
        <taxon>Platyhelminthes</taxon>
        <taxon>Monogenea</taxon>
        <taxon>Polyopisthocotylea</taxon>
        <taxon>Polystomatidea</taxon>
        <taxon>Polystomatidae</taxon>
        <taxon>Protopolystoma</taxon>
    </lineage>
</organism>
<dbReference type="InterPro" id="IPR036236">
    <property type="entry name" value="Znf_C2H2_sf"/>
</dbReference>
<gene>
    <name evidence="8" type="ORF">PXEA_LOCUS1668</name>
</gene>
<dbReference type="PANTHER" id="PTHR23235">
    <property type="entry name" value="KRUEPPEL-LIKE TRANSCRIPTION FACTOR"/>
    <property type="match status" value="1"/>
</dbReference>
<dbReference type="EMBL" id="CAAALY010003455">
    <property type="protein sequence ID" value="VEL08228.1"/>
    <property type="molecule type" value="Genomic_DNA"/>
</dbReference>
<dbReference type="FunFam" id="3.30.160.60:FF:002343">
    <property type="entry name" value="Zinc finger protein 33A"/>
    <property type="match status" value="1"/>
</dbReference>
<keyword evidence="9" id="KW-1185">Reference proteome</keyword>
<dbReference type="Pfam" id="PF00096">
    <property type="entry name" value="zf-C2H2"/>
    <property type="match status" value="3"/>
</dbReference>
<feature type="domain" description="C2H2-type" evidence="7">
    <location>
        <begin position="158"/>
        <end position="185"/>
    </location>
</feature>
<sequence>MTEPQETANSVDKCNDSSESTEGNAPSATTPQASDQLTTSEAFVDAPTSVSTTSSTVGVKIEPSIAALDLLAAPPSDAHRFKCIFCPRWFTQFHHLSKHARALHPESADAVTNAAINAVEANGGKVTRTWSCPVCWREFGKLANLRIHSRTHTGERPYGCIVCSRRFTQLSSLRTHQRMHSGDRRHRCPVCAKEFLTSSNLRSHMRTHTGERPYTCNVCGRQFGDHSGMKRHEKTHNKNCSGIPIEANLLNGSKATTSNISLLSVVPSVSMTSALPTISHDGSMSLSLPLTKVANKPEETTLINMPSIIGQDIKDTITLSSGDAIKLSSIPGHGGHLMSPHHINVIGAPMNQGNQQCITLTSVPNSLSSQTLIKTSGGTAILPENTVIVTSMAGGANPLHGAVVSQHAQCLPFIPIMSTCAVNQTLQTPISSVALANSNTSSTVSVLSTGANCAQRNIPVKVGPISVFSHTIPGVNVSASNQPRQLTISTQPHHKGGTIQEVVQVGNSMFATGATHAISAQMGSIPSSLLQSPGQHGTHLLGAPPGMPFTITQSNMSMMPSQLVGPGFATGMPTQVQFVSNPGANHGILEPITQSQLLASPPMATATGPGGVAIASVSGLGGQITYQHVNPNHSQLASPLHSVDAIAHITPMSSSPPSLPTCSTNSLNPSATSIGTTLTQAVSPQIAGMSISLPAFATQSSQSGLPSLGTVSMATPHQAQIFATAAQQQLIEAAGGPRGQSVSLVVFPDQIKSGSPC</sequence>
<comment type="caution">
    <text evidence="8">The sequence shown here is derived from an EMBL/GenBank/DDBJ whole genome shotgun (WGS) entry which is preliminary data.</text>
</comment>
<dbReference type="AlphaFoldDB" id="A0A3S5CH95"/>
<dbReference type="OrthoDB" id="427030at2759"/>
<dbReference type="GO" id="GO:0008270">
    <property type="term" value="F:zinc ion binding"/>
    <property type="evidence" value="ECO:0007669"/>
    <property type="project" value="UniProtKB-KW"/>
</dbReference>
<dbReference type="FunFam" id="3.30.160.60:FF:000358">
    <property type="entry name" value="zinc finger protein 24"/>
    <property type="match status" value="1"/>
</dbReference>
<proteinExistence type="predicted"/>